<feature type="region of interest" description="Disordered" evidence="1">
    <location>
        <begin position="259"/>
        <end position="284"/>
    </location>
</feature>
<keyword evidence="5" id="KW-1185">Reference proteome</keyword>
<feature type="transmembrane region" description="Helical" evidence="2">
    <location>
        <begin position="210"/>
        <end position="229"/>
    </location>
</feature>
<accession>X6LLK9</accession>
<evidence type="ECO:0000256" key="1">
    <source>
        <dbReference type="SAM" id="MobiDB-lite"/>
    </source>
</evidence>
<evidence type="ECO:0000256" key="2">
    <source>
        <dbReference type="SAM" id="Phobius"/>
    </source>
</evidence>
<keyword evidence="3" id="KW-0732">Signal</keyword>
<proteinExistence type="predicted"/>
<sequence length="358" mass="42804">MLGLHWLYSFFFSSCYIFAEEYIGKGALHVVYVWLVRLFEDRRAKTTFVITKNEIIYKNCNNYFFQVFCQNIQKNYKFKSFLINIYELCVYVLLKKKVFFFSLVVSSSTSPNSGDICTLQTTLVCCVYIYIFFDIINFVFLNNSLNPSKKKKTLGLKPIRIPKKIKEFVIFFIYMLFFFKMLKKICHCNWCFSSIAKVCFFGFFFKNEKIIQFVNFFLFVFYFCLRLYGYGKKGGNVEREKIEGKLCLRKMKKKKNDKIEKKRSKKCKKRKRERKKNGKKIIRRKKKRVKMKKKNVEMRISALCKEKDVVLDKETTLSIFYLLSGQLGDRETFSVCWTSLVIDEWDPNEHKATDAGNW</sequence>
<dbReference type="EMBL" id="ASPP01035645">
    <property type="protein sequence ID" value="ETO02494.1"/>
    <property type="molecule type" value="Genomic_DNA"/>
</dbReference>
<evidence type="ECO:0000256" key="3">
    <source>
        <dbReference type="SAM" id="SignalP"/>
    </source>
</evidence>
<organism evidence="4 5">
    <name type="scientific">Reticulomyxa filosa</name>
    <dbReference type="NCBI Taxonomy" id="46433"/>
    <lineage>
        <taxon>Eukaryota</taxon>
        <taxon>Sar</taxon>
        <taxon>Rhizaria</taxon>
        <taxon>Retaria</taxon>
        <taxon>Foraminifera</taxon>
        <taxon>Monothalamids</taxon>
        <taxon>Reticulomyxidae</taxon>
        <taxon>Reticulomyxa</taxon>
    </lineage>
</organism>
<protein>
    <submittedName>
        <fullName evidence="4">Uncharacterized protein</fullName>
    </submittedName>
</protein>
<keyword evidence="2" id="KW-0472">Membrane</keyword>
<feature type="chain" id="PRO_5004974071" evidence="3">
    <location>
        <begin position="20"/>
        <end position="358"/>
    </location>
</feature>
<reference evidence="4 5" key="1">
    <citation type="journal article" date="2013" name="Curr. Biol.">
        <title>The Genome of the Foraminiferan Reticulomyxa filosa.</title>
        <authorList>
            <person name="Glockner G."/>
            <person name="Hulsmann N."/>
            <person name="Schleicher M."/>
            <person name="Noegel A.A."/>
            <person name="Eichinger L."/>
            <person name="Gallinger C."/>
            <person name="Pawlowski J."/>
            <person name="Sierra R."/>
            <person name="Euteneuer U."/>
            <person name="Pillet L."/>
            <person name="Moustafa A."/>
            <person name="Platzer M."/>
            <person name="Groth M."/>
            <person name="Szafranski K."/>
            <person name="Schliwa M."/>
        </authorList>
    </citation>
    <scope>NUCLEOTIDE SEQUENCE [LARGE SCALE GENOMIC DNA]</scope>
</reference>
<comment type="caution">
    <text evidence="4">The sequence shown here is derived from an EMBL/GenBank/DDBJ whole genome shotgun (WGS) entry which is preliminary data.</text>
</comment>
<name>X6LLK9_RETFI</name>
<gene>
    <name evidence="4" type="ORF">RFI_34938</name>
</gene>
<dbReference type="AlphaFoldDB" id="X6LLK9"/>
<keyword evidence="2" id="KW-1133">Transmembrane helix</keyword>
<keyword evidence="2" id="KW-0812">Transmembrane</keyword>
<feature type="transmembrane region" description="Helical" evidence="2">
    <location>
        <begin position="165"/>
        <end position="182"/>
    </location>
</feature>
<feature type="signal peptide" evidence="3">
    <location>
        <begin position="1"/>
        <end position="19"/>
    </location>
</feature>
<dbReference type="Proteomes" id="UP000023152">
    <property type="component" value="Unassembled WGS sequence"/>
</dbReference>
<evidence type="ECO:0000313" key="4">
    <source>
        <dbReference type="EMBL" id="ETO02494.1"/>
    </source>
</evidence>
<evidence type="ECO:0000313" key="5">
    <source>
        <dbReference type="Proteomes" id="UP000023152"/>
    </source>
</evidence>
<feature type="transmembrane region" description="Helical" evidence="2">
    <location>
        <begin position="127"/>
        <end position="145"/>
    </location>
</feature>